<dbReference type="PRINTS" id="PR00411">
    <property type="entry name" value="PNDRDTASEI"/>
</dbReference>
<dbReference type="EMBL" id="AYKW01000001">
    <property type="protein sequence ID" value="PIL37555.1"/>
    <property type="molecule type" value="Genomic_DNA"/>
</dbReference>
<keyword evidence="2" id="KW-0285">Flavoprotein</keyword>
<evidence type="ECO:0000256" key="3">
    <source>
        <dbReference type="ARBA" id="ARBA00022827"/>
    </source>
</evidence>
<keyword evidence="6" id="KW-1185">Reference proteome</keyword>
<dbReference type="Proteomes" id="UP000230002">
    <property type="component" value="Unassembled WGS sequence"/>
</dbReference>
<evidence type="ECO:0000256" key="1">
    <source>
        <dbReference type="ARBA" id="ARBA00009183"/>
    </source>
</evidence>
<dbReference type="SUPFAM" id="SSF51905">
    <property type="entry name" value="FAD/NAD(P)-binding domain"/>
    <property type="match status" value="2"/>
</dbReference>
<dbReference type="GO" id="GO:0050660">
    <property type="term" value="F:flavin adenine dinucleotide binding"/>
    <property type="evidence" value="ECO:0007669"/>
    <property type="project" value="InterPro"/>
</dbReference>
<dbReference type="Pfam" id="PF00743">
    <property type="entry name" value="FMO-like"/>
    <property type="match status" value="1"/>
</dbReference>
<evidence type="ECO:0000256" key="2">
    <source>
        <dbReference type="ARBA" id="ARBA00022630"/>
    </source>
</evidence>
<evidence type="ECO:0000256" key="4">
    <source>
        <dbReference type="ARBA" id="ARBA00023002"/>
    </source>
</evidence>
<dbReference type="InterPro" id="IPR020946">
    <property type="entry name" value="Flavin_mOase-like"/>
</dbReference>
<dbReference type="InterPro" id="IPR050346">
    <property type="entry name" value="FMO-like"/>
</dbReference>
<evidence type="ECO:0008006" key="7">
    <source>
        <dbReference type="Google" id="ProtNLM"/>
    </source>
</evidence>
<sequence>MAQLDYAPGTDPREGAIAVIGAGLAGLITAYTLIRDGFKDVQVLTRDGSVGGNWTNDRIYPGLYLNSVHGEYCVSPLDMPKPTSARGRTSGEDVNKYLEDFASTFLSGHIQFGIEVRSVRRRSPGTGWHVQIYDRNAGRTEHREYRRVVLCTGGQSSPKFPPNLSLDAASTAGFKGLVFHSFDFGHRLSDLVVSVPPIDLSSRDAGNTPSVVVVGGGKSAQDVASYLANEGRKVTLVCLNFDAFLAYSKPLPDWVRKSRLLSLFSPHIHLRTWLERFIHTTWLGKKLFDLFWSGLVNDAFTSTHIPPDSILRNTVSPYWHDRVNDEGVPQPNGFHALALAGKIEVVSPAYVTQFSQDGQSVVLDDGSSIRADAVVLATGYHSSWLPMFDEETAEELGLNPRPADSSASYTWDYRTLRDAPPLNPDAKRFSSAIYKGIVPAKNILHRDLAANGAVFSTHFGYMLEVSSHWISSYFLGDAMRLPASPEAALEETERQAAWLRHRYPQVAPTANSSHTSNIGFWGWPQVADDMLEDMGLGVMRSGGSWLTWPFRLVRVGELAGLKEERDARRARVGWKPASSA</sequence>
<comment type="similarity">
    <text evidence="1">Belongs to the FMO family.</text>
</comment>
<dbReference type="GO" id="GO:0004499">
    <property type="term" value="F:N,N-dimethylaniline monooxygenase activity"/>
    <property type="evidence" value="ECO:0007669"/>
    <property type="project" value="InterPro"/>
</dbReference>
<keyword evidence="4" id="KW-0560">Oxidoreductase</keyword>
<keyword evidence="3" id="KW-0274">FAD</keyword>
<dbReference type="PANTHER" id="PTHR23023">
    <property type="entry name" value="DIMETHYLANILINE MONOOXYGENASE"/>
    <property type="match status" value="1"/>
</dbReference>
<dbReference type="OrthoDB" id="2915840at2759"/>
<comment type="caution">
    <text evidence="5">The sequence shown here is derived from an EMBL/GenBank/DDBJ whole genome shotgun (WGS) entry which is preliminary data.</text>
</comment>
<organism evidence="5 6">
    <name type="scientific">Ganoderma sinense ZZ0214-1</name>
    <dbReference type="NCBI Taxonomy" id="1077348"/>
    <lineage>
        <taxon>Eukaryota</taxon>
        <taxon>Fungi</taxon>
        <taxon>Dikarya</taxon>
        <taxon>Basidiomycota</taxon>
        <taxon>Agaricomycotina</taxon>
        <taxon>Agaricomycetes</taxon>
        <taxon>Polyporales</taxon>
        <taxon>Polyporaceae</taxon>
        <taxon>Ganoderma</taxon>
    </lineage>
</organism>
<proteinExistence type="inferred from homology"/>
<protein>
    <recommendedName>
        <fullName evidence="7">L-ornithine N(5)-oxygenase</fullName>
    </recommendedName>
</protein>
<accession>A0A2G8SUV2</accession>
<dbReference type="AlphaFoldDB" id="A0A2G8SUV2"/>
<gene>
    <name evidence="5" type="ORF">GSI_01249</name>
</gene>
<dbReference type="Gene3D" id="3.50.50.60">
    <property type="entry name" value="FAD/NAD(P)-binding domain"/>
    <property type="match status" value="2"/>
</dbReference>
<evidence type="ECO:0000313" key="6">
    <source>
        <dbReference type="Proteomes" id="UP000230002"/>
    </source>
</evidence>
<dbReference type="STRING" id="1077348.A0A2G8SUV2"/>
<dbReference type="InterPro" id="IPR036188">
    <property type="entry name" value="FAD/NAD-bd_sf"/>
</dbReference>
<evidence type="ECO:0000313" key="5">
    <source>
        <dbReference type="EMBL" id="PIL37555.1"/>
    </source>
</evidence>
<name>A0A2G8SUV2_9APHY</name>
<dbReference type="GO" id="GO:0050661">
    <property type="term" value="F:NADP binding"/>
    <property type="evidence" value="ECO:0007669"/>
    <property type="project" value="InterPro"/>
</dbReference>
<reference evidence="5 6" key="1">
    <citation type="journal article" date="2015" name="Sci. Rep.">
        <title>Chromosome-level genome map provides insights into diverse defense mechanisms in the medicinal fungus Ganoderma sinense.</title>
        <authorList>
            <person name="Zhu Y."/>
            <person name="Xu J."/>
            <person name="Sun C."/>
            <person name="Zhou S."/>
            <person name="Xu H."/>
            <person name="Nelson D.R."/>
            <person name="Qian J."/>
            <person name="Song J."/>
            <person name="Luo H."/>
            <person name="Xiang L."/>
            <person name="Li Y."/>
            <person name="Xu Z."/>
            <person name="Ji A."/>
            <person name="Wang L."/>
            <person name="Lu S."/>
            <person name="Hayward A."/>
            <person name="Sun W."/>
            <person name="Li X."/>
            <person name="Schwartz D.C."/>
            <person name="Wang Y."/>
            <person name="Chen S."/>
        </authorList>
    </citation>
    <scope>NUCLEOTIDE SEQUENCE [LARGE SCALE GENOMIC DNA]</scope>
    <source>
        <strain evidence="5 6">ZZ0214-1</strain>
    </source>
</reference>
<dbReference type="PRINTS" id="PR00368">
    <property type="entry name" value="FADPNR"/>
</dbReference>